<keyword evidence="2 3" id="KW-0012">Acyltransferase</keyword>
<feature type="domain" description="Enhanced intracellular survival protein" evidence="4">
    <location>
        <begin position="319"/>
        <end position="418"/>
    </location>
</feature>
<reference evidence="6 7" key="1">
    <citation type="submission" date="2018-08" db="EMBL/GenBank/DDBJ databases">
        <title>Actinomadura jelena sp. nov., a novel Actinomycete isolated from soil in Chad.</title>
        <authorList>
            <person name="Shi L."/>
        </authorList>
    </citation>
    <scope>NUCLEOTIDE SEQUENCE [LARGE SCALE GENOMIC DNA]</scope>
    <source>
        <strain evidence="6 7">NEAU-G17</strain>
    </source>
</reference>
<dbReference type="SUPFAM" id="SSF55729">
    <property type="entry name" value="Acyl-CoA N-acyltransferases (Nat)"/>
    <property type="match status" value="1"/>
</dbReference>
<comment type="similarity">
    <text evidence="3">Belongs to the acetyltransferase Eis family.</text>
</comment>
<evidence type="ECO:0000259" key="5">
    <source>
        <dbReference type="Pfam" id="PF17668"/>
    </source>
</evidence>
<sequence>MPMRSELPSGMRLVEVTGDRYSEWLDAWLGAFASPPGGDPAVVDFYRRTHPPERAIAIDDGTGYVATNSSQHRDLVLPGGAAVPLAACTGGSCHPTLRRRGLMRATLLRLHERAVEEGKPIAAGGVSEWPIYWRFGYGPATSYNALDIDVKGVGWRSDAPGGDLEVRRVDGAEARTLAQSIYERQAPGTPGEVVPPSCYWDRLAHDPADARLEQMLAIGMGGAPRDHVAVGDRGLVSYRITSDWAPETTPQNIVHVIDLLAVDAEAAAALWRYLLSIDMVARVQVWYSPVDNPLTWWVADARKLRARRHDGLWLRPLDVPALLEARGWAADGALTLRVHDPEGYTGGTFRLEAEDGKATCRRTTAEPDLEMQVAAVGSILLGGTAATDLARGGRISAPDPRAAQLWDTMATPERAPYISYFY</sequence>
<keyword evidence="7" id="KW-1185">Reference proteome</keyword>
<evidence type="ECO:0000313" key="7">
    <source>
        <dbReference type="Proteomes" id="UP000261811"/>
    </source>
</evidence>
<gene>
    <name evidence="6" type="ORF">DZF91_29860</name>
</gene>
<dbReference type="InterPro" id="IPR036527">
    <property type="entry name" value="SCP2_sterol-bd_dom_sf"/>
</dbReference>
<feature type="binding site" evidence="3">
    <location>
        <begin position="127"/>
        <end position="128"/>
    </location>
    <ligand>
        <name>acetyl-CoA</name>
        <dbReference type="ChEBI" id="CHEBI:57288"/>
    </ligand>
</feature>
<accession>A0A372JDD6</accession>
<comment type="subunit">
    <text evidence="3">Homohexamer; trimer of dimers.</text>
</comment>
<evidence type="ECO:0000313" key="6">
    <source>
        <dbReference type="EMBL" id="RFU38017.1"/>
    </source>
</evidence>
<dbReference type="HAMAP" id="MF_01812">
    <property type="entry name" value="Eis"/>
    <property type="match status" value="1"/>
</dbReference>
<dbReference type="Pfam" id="PF13527">
    <property type="entry name" value="Acetyltransf_9"/>
    <property type="match status" value="1"/>
</dbReference>
<feature type="binding site" evidence="3">
    <location>
        <begin position="99"/>
        <end position="104"/>
    </location>
    <ligand>
        <name>acetyl-CoA</name>
        <dbReference type="ChEBI" id="CHEBI:57288"/>
    </ligand>
</feature>
<name>A0A372JDD6_9ACTN</name>
<evidence type="ECO:0000256" key="2">
    <source>
        <dbReference type="ARBA" id="ARBA00023315"/>
    </source>
</evidence>
<dbReference type="InterPro" id="IPR041380">
    <property type="entry name" value="Acetyltransf_17"/>
</dbReference>
<dbReference type="Gene3D" id="3.30.1050.10">
    <property type="entry name" value="SCP2 sterol-binding domain"/>
    <property type="match status" value="1"/>
</dbReference>
<dbReference type="GO" id="GO:0034069">
    <property type="term" value="F:aminoglycoside N-acetyltransferase activity"/>
    <property type="evidence" value="ECO:0007669"/>
    <property type="project" value="TreeGrafter"/>
</dbReference>
<evidence type="ECO:0000256" key="1">
    <source>
        <dbReference type="ARBA" id="ARBA00022679"/>
    </source>
</evidence>
<dbReference type="PANTHER" id="PTHR37817">
    <property type="entry name" value="N-ACETYLTRANSFERASE EIS"/>
    <property type="match status" value="1"/>
</dbReference>
<evidence type="ECO:0000256" key="3">
    <source>
        <dbReference type="HAMAP-Rule" id="MF_01812"/>
    </source>
</evidence>
<feature type="active site" description="Proton donor" evidence="3">
    <location>
        <position position="132"/>
    </location>
</feature>
<protein>
    <submittedName>
        <fullName evidence="6">GNAT family N-acetyltransferase</fullName>
    </submittedName>
</protein>
<dbReference type="AlphaFoldDB" id="A0A372JDD6"/>
<keyword evidence="1 3" id="KW-0808">Transferase</keyword>
<dbReference type="InterPro" id="IPR051554">
    <property type="entry name" value="Acetyltransferase_Eis"/>
</dbReference>
<dbReference type="InterPro" id="IPR016181">
    <property type="entry name" value="Acyl_CoA_acyltransferase"/>
</dbReference>
<dbReference type="Pfam" id="PF13530">
    <property type="entry name" value="SCP2_2"/>
    <property type="match status" value="1"/>
</dbReference>
<dbReference type="InterPro" id="IPR025559">
    <property type="entry name" value="Eis_dom"/>
</dbReference>
<feature type="domain" description="Eis-like acetyltransferase" evidence="5">
    <location>
        <begin position="231"/>
        <end position="308"/>
    </location>
</feature>
<dbReference type="EMBL" id="QURH01000885">
    <property type="protein sequence ID" value="RFU38017.1"/>
    <property type="molecule type" value="Genomic_DNA"/>
</dbReference>
<dbReference type="Proteomes" id="UP000261811">
    <property type="component" value="Unassembled WGS sequence"/>
</dbReference>
<dbReference type="Gene3D" id="3.40.630.30">
    <property type="match status" value="2"/>
</dbReference>
<dbReference type="SUPFAM" id="SSF55718">
    <property type="entry name" value="SCP-like"/>
    <property type="match status" value="1"/>
</dbReference>
<proteinExistence type="inferred from homology"/>
<feature type="active site" description="Proton acceptor; via carboxylate" evidence="3">
    <location>
        <position position="422"/>
    </location>
</feature>
<evidence type="ECO:0000259" key="4">
    <source>
        <dbReference type="Pfam" id="PF13530"/>
    </source>
</evidence>
<dbReference type="PANTHER" id="PTHR37817:SF1">
    <property type="entry name" value="N-ACETYLTRANSFERASE EIS"/>
    <property type="match status" value="1"/>
</dbReference>
<dbReference type="GO" id="GO:0030649">
    <property type="term" value="P:aminoglycoside antibiotic catabolic process"/>
    <property type="evidence" value="ECO:0007669"/>
    <property type="project" value="TreeGrafter"/>
</dbReference>
<comment type="caution">
    <text evidence="3">Lacks conserved residue(s) required for the propagation of feature annotation.</text>
</comment>
<comment type="caution">
    <text evidence="6">The sequence shown here is derived from an EMBL/GenBank/DDBJ whole genome shotgun (WGS) entry which is preliminary data.</text>
</comment>
<organism evidence="6 7">
    <name type="scientific">Actinomadura logoneensis</name>
    <dbReference type="NCBI Taxonomy" id="2293572"/>
    <lineage>
        <taxon>Bacteria</taxon>
        <taxon>Bacillati</taxon>
        <taxon>Actinomycetota</taxon>
        <taxon>Actinomycetes</taxon>
        <taxon>Streptosporangiales</taxon>
        <taxon>Thermomonosporaceae</taxon>
        <taxon>Actinomadura</taxon>
    </lineage>
</organism>
<dbReference type="Pfam" id="PF17668">
    <property type="entry name" value="Acetyltransf_17"/>
    <property type="match status" value="1"/>
</dbReference>
<dbReference type="InterPro" id="IPR022902">
    <property type="entry name" value="NAcTrfase_Eis"/>
</dbReference>